<evidence type="ECO:0000256" key="8">
    <source>
        <dbReference type="ARBA" id="ARBA00022833"/>
    </source>
</evidence>
<evidence type="ECO:0000313" key="15">
    <source>
        <dbReference type="Proteomes" id="UP001151287"/>
    </source>
</evidence>
<name>A0A9P9Z403_9POAL</name>
<dbReference type="InterPro" id="IPR019779">
    <property type="entry name" value="GalP_UDPtransf1_His-AS"/>
</dbReference>
<comment type="similarity">
    <text evidence="4 11">Belongs to the galactose-1-phosphate uridylyltransferase type 1 family.</text>
</comment>
<comment type="caution">
    <text evidence="14">The sequence shown here is derived from an EMBL/GenBank/DDBJ whole genome shotgun (WGS) entry which is preliminary data.</text>
</comment>
<dbReference type="EMBL" id="JAMQYH010000856">
    <property type="protein sequence ID" value="KAJ1681940.1"/>
    <property type="molecule type" value="Genomic_DNA"/>
</dbReference>
<evidence type="ECO:0000256" key="1">
    <source>
        <dbReference type="ARBA" id="ARBA00001107"/>
    </source>
</evidence>
<dbReference type="Proteomes" id="UP001151287">
    <property type="component" value="Unassembled WGS sequence"/>
</dbReference>
<comment type="cofactor">
    <cofactor evidence="2">
        <name>Zn(2+)</name>
        <dbReference type="ChEBI" id="CHEBI:29105"/>
    </cofactor>
</comment>
<dbReference type="InterPro" id="IPR036265">
    <property type="entry name" value="HIT-like_sf"/>
</dbReference>
<dbReference type="SUPFAM" id="SSF54197">
    <property type="entry name" value="HIT-like"/>
    <property type="match status" value="2"/>
</dbReference>
<dbReference type="OrthoDB" id="418412at2759"/>
<organism evidence="14 15">
    <name type="scientific">Rhynchospora breviuscula</name>
    <dbReference type="NCBI Taxonomy" id="2022672"/>
    <lineage>
        <taxon>Eukaryota</taxon>
        <taxon>Viridiplantae</taxon>
        <taxon>Streptophyta</taxon>
        <taxon>Embryophyta</taxon>
        <taxon>Tracheophyta</taxon>
        <taxon>Spermatophyta</taxon>
        <taxon>Magnoliopsida</taxon>
        <taxon>Liliopsida</taxon>
        <taxon>Poales</taxon>
        <taxon>Cyperaceae</taxon>
        <taxon>Cyperoideae</taxon>
        <taxon>Rhynchosporeae</taxon>
        <taxon>Rhynchospora</taxon>
    </lineage>
</organism>
<dbReference type="PANTHER" id="PTHR11943">
    <property type="entry name" value="GALACTOSE-1-PHOSPHATE URIDYLYLTRANSFERASE"/>
    <property type="match status" value="1"/>
</dbReference>
<comment type="pathway">
    <text evidence="3 11">Carbohydrate metabolism; galactose metabolism.</text>
</comment>
<dbReference type="PANTHER" id="PTHR11943:SF1">
    <property type="entry name" value="GALACTOSE-1-PHOSPHATE URIDYLYLTRANSFERASE"/>
    <property type="match status" value="1"/>
</dbReference>
<keyword evidence="9 11" id="KW-0299">Galactose metabolism</keyword>
<dbReference type="InterPro" id="IPR005850">
    <property type="entry name" value="GalP_Utransf_C"/>
</dbReference>
<protein>
    <recommendedName>
        <fullName evidence="11">Galactose-1-phosphate uridylyltransferase</fullName>
        <ecNumber evidence="11">2.7.7.12</ecNumber>
    </recommendedName>
</protein>
<evidence type="ECO:0000256" key="7">
    <source>
        <dbReference type="ARBA" id="ARBA00022723"/>
    </source>
</evidence>
<gene>
    <name evidence="14" type="ORF">LUZ63_022848</name>
</gene>
<sequence>MPGSTRPVRSWRSARCAAPRGAVHAVAEVAHRLLDAGASAGVDTGTARVIVNTDSLTAVALGAGVVKRPTRLADGRELIYFDDADTTLGPERSVDARTLDPRPITATMRQDVLTGDWITVASNRQNRAFLPPAHLDPLAPQTPTNPSEIPSRYDVAVFENKSPSFGPALDSAIGGAPAAVDPPRGDDDLEHLGLGRTRTSVGRCEVVCFSPAHEGSFGTLSRTRARTVIEAWADRTAALSALPGIRQVFPFENRGQEIGVTLPHPHGQIYAYPYVTPRTHRLLDTLSRTCDDLFQRILEFEASGPRVVLQGEHWTAFVPFAARWPIEVHVLPHRHVSDLAETTDAERDELAPFYLRLLRGIDALYDTPTPYIAAWHQAPVARARDSVRLNLQITSPRRAADKLKYLAGSEAAMGAWIGDVTPESQAERLRAALDTVPEVTA</sequence>
<dbReference type="EC" id="2.7.7.12" evidence="11"/>
<dbReference type="GO" id="GO:0008108">
    <property type="term" value="F:UDP-glucose:hexose-1-phosphate uridylyltransferase activity"/>
    <property type="evidence" value="ECO:0007669"/>
    <property type="project" value="UniProtKB-EC"/>
</dbReference>
<keyword evidence="8" id="KW-0862">Zinc</keyword>
<evidence type="ECO:0000259" key="12">
    <source>
        <dbReference type="Pfam" id="PF01087"/>
    </source>
</evidence>
<keyword evidence="10 11" id="KW-0119">Carbohydrate metabolism</keyword>
<dbReference type="NCBIfam" id="TIGR00209">
    <property type="entry name" value="galT_1"/>
    <property type="match status" value="1"/>
</dbReference>
<dbReference type="AlphaFoldDB" id="A0A9P9Z403"/>
<evidence type="ECO:0000256" key="3">
    <source>
        <dbReference type="ARBA" id="ARBA00004947"/>
    </source>
</evidence>
<keyword evidence="7 11" id="KW-0479">Metal-binding</keyword>
<dbReference type="GO" id="GO:0033499">
    <property type="term" value="P:galactose catabolic process via UDP-galactose, Leloir pathway"/>
    <property type="evidence" value="ECO:0007669"/>
    <property type="project" value="TreeGrafter"/>
</dbReference>
<feature type="domain" description="Galactose-1-phosphate uridyl transferase C-terminal" evidence="13">
    <location>
        <begin position="303"/>
        <end position="433"/>
    </location>
</feature>
<comment type="catalytic activity">
    <reaction evidence="1 11">
        <text>alpha-D-galactose 1-phosphate + UDP-alpha-D-glucose = alpha-D-glucose 1-phosphate + UDP-alpha-D-galactose</text>
        <dbReference type="Rhea" id="RHEA:13989"/>
        <dbReference type="ChEBI" id="CHEBI:58336"/>
        <dbReference type="ChEBI" id="CHEBI:58601"/>
        <dbReference type="ChEBI" id="CHEBI:58885"/>
        <dbReference type="ChEBI" id="CHEBI:66914"/>
        <dbReference type="EC" id="2.7.7.12"/>
    </reaction>
</comment>
<evidence type="ECO:0000313" key="14">
    <source>
        <dbReference type="EMBL" id="KAJ1681940.1"/>
    </source>
</evidence>
<evidence type="ECO:0000256" key="4">
    <source>
        <dbReference type="ARBA" id="ARBA00010951"/>
    </source>
</evidence>
<dbReference type="GO" id="GO:0005737">
    <property type="term" value="C:cytoplasm"/>
    <property type="evidence" value="ECO:0007669"/>
    <property type="project" value="TreeGrafter"/>
</dbReference>
<dbReference type="InterPro" id="IPR005849">
    <property type="entry name" value="GalP_Utransf_N"/>
</dbReference>
<evidence type="ECO:0000256" key="11">
    <source>
        <dbReference type="RuleBase" id="RU000506"/>
    </source>
</evidence>
<evidence type="ECO:0000256" key="5">
    <source>
        <dbReference type="ARBA" id="ARBA00022679"/>
    </source>
</evidence>
<dbReference type="Pfam" id="PF02744">
    <property type="entry name" value="GalP_UDP_tr_C"/>
    <property type="match status" value="1"/>
</dbReference>
<evidence type="ECO:0000256" key="2">
    <source>
        <dbReference type="ARBA" id="ARBA00001947"/>
    </source>
</evidence>
<dbReference type="PROSITE" id="PS00117">
    <property type="entry name" value="GAL_P_UDP_TRANSF_I"/>
    <property type="match status" value="1"/>
</dbReference>
<dbReference type="Gene3D" id="3.30.428.10">
    <property type="entry name" value="HIT-like"/>
    <property type="match status" value="2"/>
</dbReference>
<dbReference type="InterPro" id="IPR001937">
    <property type="entry name" value="GalP_UDPtransf1"/>
</dbReference>
<feature type="domain" description="Galactose-1-phosphate uridyl transferase N-terminal" evidence="12">
    <location>
        <begin position="196"/>
        <end position="275"/>
    </location>
</feature>
<dbReference type="GO" id="GO:0008270">
    <property type="term" value="F:zinc ion binding"/>
    <property type="evidence" value="ECO:0007669"/>
    <property type="project" value="InterPro"/>
</dbReference>
<reference evidence="14" key="1">
    <citation type="journal article" date="2022" name="Cell">
        <title>Repeat-based holocentromeres influence genome architecture and karyotype evolution.</title>
        <authorList>
            <person name="Hofstatter P.G."/>
            <person name="Thangavel G."/>
            <person name="Lux T."/>
            <person name="Neumann P."/>
            <person name="Vondrak T."/>
            <person name="Novak P."/>
            <person name="Zhang M."/>
            <person name="Costa L."/>
            <person name="Castellani M."/>
            <person name="Scott A."/>
            <person name="Toegelov H."/>
            <person name="Fuchs J."/>
            <person name="Mata-Sucre Y."/>
            <person name="Dias Y."/>
            <person name="Vanzela A.L.L."/>
            <person name="Huettel B."/>
            <person name="Almeida C.C.S."/>
            <person name="Simkova H."/>
            <person name="Souza G."/>
            <person name="Pedrosa-Harand A."/>
            <person name="Macas J."/>
            <person name="Mayer K.F.X."/>
            <person name="Houben A."/>
            <person name="Marques A."/>
        </authorList>
    </citation>
    <scope>NUCLEOTIDE SEQUENCE</scope>
    <source>
        <strain evidence="14">RhyBre1mFocal</strain>
    </source>
</reference>
<evidence type="ECO:0000256" key="10">
    <source>
        <dbReference type="ARBA" id="ARBA00023277"/>
    </source>
</evidence>
<evidence type="ECO:0000256" key="9">
    <source>
        <dbReference type="ARBA" id="ARBA00023144"/>
    </source>
</evidence>
<keyword evidence="6 11" id="KW-0548">Nucleotidyltransferase</keyword>
<evidence type="ECO:0000256" key="6">
    <source>
        <dbReference type="ARBA" id="ARBA00022695"/>
    </source>
</evidence>
<keyword evidence="5 11" id="KW-0808">Transferase</keyword>
<dbReference type="Pfam" id="PF01087">
    <property type="entry name" value="GalP_UDP_transf"/>
    <property type="match status" value="1"/>
</dbReference>
<evidence type="ECO:0000259" key="13">
    <source>
        <dbReference type="Pfam" id="PF02744"/>
    </source>
</evidence>
<accession>A0A9P9Z403</accession>
<keyword evidence="15" id="KW-1185">Reference proteome</keyword>
<proteinExistence type="inferred from homology"/>